<accession>A0A395MU92</accession>
<feature type="signal peptide" evidence="1">
    <location>
        <begin position="1"/>
        <end position="15"/>
    </location>
</feature>
<evidence type="ECO:0008006" key="4">
    <source>
        <dbReference type="Google" id="ProtNLM"/>
    </source>
</evidence>
<evidence type="ECO:0000313" key="3">
    <source>
        <dbReference type="Proteomes" id="UP000265631"/>
    </source>
</evidence>
<name>A0A395MU92_9HYPO</name>
<dbReference type="EMBL" id="PXXK01000112">
    <property type="protein sequence ID" value="RFN51320.1"/>
    <property type="molecule type" value="Genomic_DNA"/>
</dbReference>
<dbReference type="Proteomes" id="UP000265631">
    <property type="component" value="Unassembled WGS sequence"/>
</dbReference>
<protein>
    <recommendedName>
        <fullName evidence="4">Hydrophobin</fullName>
    </recommendedName>
</protein>
<keyword evidence="1" id="KW-0732">Signal</keyword>
<gene>
    <name evidence="2" type="ORF">FIE12Z_4374</name>
</gene>
<comment type="caution">
    <text evidence="2">The sequence shown here is derived from an EMBL/GenBank/DDBJ whole genome shotgun (WGS) entry which is preliminary data.</text>
</comment>
<feature type="chain" id="PRO_5017414482" description="Hydrophobin" evidence="1">
    <location>
        <begin position="16"/>
        <end position="90"/>
    </location>
</feature>
<keyword evidence="3" id="KW-1185">Reference proteome</keyword>
<dbReference type="AlphaFoldDB" id="A0A395MU92"/>
<organism evidence="2 3">
    <name type="scientific">Fusarium flagelliforme</name>
    <dbReference type="NCBI Taxonomy" id="2675880"/>
    <lineage>
        <taxon>Eukaryota</taxon>
        <taxon>Fungi</taxon>
        <taxon>Dikarya</taxon>
        <taxon>Ascomycota</taxon>
        <taxon>Pezizomycotina</taxon>
        <taxon>Sordariomycetes</taxon>
        <taxon>Hypocreomycetidae</taxon>
        <taxon>Hypocreales</taxon>
        <taxon>Nectriaceae</taxon>
        <taxon>Fusarium</taxon>
        <taxon>Fusarium incarnatum-equiseti species complex</taxon>
    </lineage>
</organism>
<evidence type="ECO:0000313" key="2">
    <source>
        <dbReference type="EMBL" id="RFN51320.1"/>
    </source>
</evidence>
<proteinExistence type="predicted"/>
<reference evidence="2 3" key="1">
    <citation type="journal article" date="2018" name="PLoS Pathog.">
        <title>Evolution of structural diversity of trichothecenes, a family of toxins produced by plant pathogenic and entomopathogenic fungi.</title>
        <authorList>
            <person name="Proctor R.H."/>
            <person name="McCormick S.P."/>
            <person name="Kim H.S."/>
            <person name="Cardoza R.E."/>
            <person name="Stanley A.M."/>
            <person name="Lindo L."/>
            <person name="Kelly A."/>
            <person name="Brown D.W."/>
            <person name="Lee T."/>
            <person name="Vaughan M.M."/>
            <person name="Alexander N.J."/>
            <person name="Busman M."/>
            <person name="Gutierrez S."/>
        </authorList>
    </citation>
    <scope>NUCLEOTIDE SEQUENCE [LARGE SCALE GENOMIC DNA]</scope>
    <source>
        <strain evidence="2 3">NRRL 13405</strain>
    </source>
</reference>
<evidence type="ECO:0000256" key="1">
    <source>
        <dbReference type="SAM" id="SignalP"/>
    </source>
</evidence>
<sequence>MKASIILTLPVLALAAATPAKVEERQVDPLTCLNGIPRLLSCIDTTGAINDPSDLLDGGLIPLSLLLCLPRTVLTTVLGCLSGLPLPVKE</sequence>